<dbReference type="EMBL" id="CP022278">
    <property type="protein sequence ID" value="ASK26603.1"/>
    <property type="molecule type" value="Genomic_DNA"/>
</dbReference>
<dbReference type="SUPFAM" id="SSF55729">
    <property type="entry name" value="Acyl-CoA N-acyltransferases (Nat)"/>
    <property type="match status" value="1"/>
</dbReference>
<dbReference type="InterPro" id="IPR000182">
    <property type="entry name" value="GNAT_dom"/>
</dbReference>
<dbReference type="Pfam" id="PF14542">
    <property type="entry name" value="Acetyltransf_CG"/>
    <property type="match status" value="1"/>
</dbReference>
<dbReference type="PANTHER" id="PTHR31435:SF9">
    <property type="entry name" value="PROTEIN NATD1"/>
    <property type="match status" value="1"/>
</dbReference>
<evidence type="ECO:0000313" key="2">
    <source>
        <dbReference type="Proteomes" id="UP000198238"/>
    </source>
</evidence>
<proteinExistence type="predicted"/>
<sequence length="88" mass="9701">MPTVKHYPEAHCFVLSHENEIAGELDYRLADGMFNIVHTRVDPKFRGQGLAKHLLDAAVAEAGKLGLPLEAECGYAEEVLTREGLLAR</sequence>
<dbReference type="KEGG" id="nei:BG910_01565"/>
<dbReference type="RefSeq" id="WP_089035325.1">
    <property type="nucleotide sequence ID" value="NZ_CP022278.1"/>
</dbReference>
<keyword evidence="2" id="KW-1185">Reference proteome</keyword>
<dbReference type="Proteomes" id="UP000198238">
    <property type="component" value="Chromosome"/>
</dbReference>
<dbReference type="InterPro" id="IPR031165">
    <property type="entry name" value="GNAT_YJDJ"/>
</dbReference>
<organism evidence="1 2">
    <name type="scientific">Neisseria chenwenguii</name>
    <dbReference type="NCBI Taxonomy" id="1853278"/>
    <lineage>
        <taxon>Bacteria</taxon>
        <taxon>Pseudomonadati</taxon>
        <taxon>Pseudomonadota</taxon>
        <taxon>Betaproteobacteria</taxon>
        <taxon>Neisseriales</taxon>
        <taxon>Neisseriaceae</taxon>
        <taxon>Neisseria</taxon>
    </lineage>
</organism>
<dbReference type="CDD" id="cd04301">
    <property type="entry name" value="NAT_SF"/>
    <property type="match status" value="1"/>
</dbReference>
<dbReference type="OrthoDB" id="9813275at2"/>
<dbReference type="InterPro" id="IPR016181">
    <property type="entry name" value="Acyl_CoA_acyltransferase"/>
</dbReference>
<dbReference type="InterPro" id="IPR045057">
    <property type="entry name" value="Gcn5-rel_NAT"/>
</dbReference>
<keyword evidence="1" id="KW-0808">Transferase</keyword>
<name>A0A220RZK4_9NEIS</name>
<evidence type="ECO:0000313" key="1">
    <source>
        <dbReference type="EMBL" id="ASK26603.1"/>
    </source>
</evidence>
<dbReference type="PROSITE" id="PS51186">
    <property type="entry name" value="GNAT"/>
    <property type="match status" value="1"/>
</dbReference>
<dbReference type="PROSITE" id="PS51729">
    <property type="entry name" value="GNAT_YJDJ"/>
    <property type="match status" value="1"/>
</dbReference>
<gene>
    <name evidence="1" type="ORF">BG910_01565</name>
</gene>
<accession>A0A220RZK4</accession>
<protein>
    <submittedName>
        <fullName evidence="1">GNAT family N-acetyltransferase</fullName>
    </submittedName>
</protein>
<reference evidence="1 2" key="1">
    <citation type="submission" date="2017-06" db="EMBL/GenBank/DDBJ databases">
        <title>Neisseria chenwenguii sp. nov., isolated from the intestinal contents of Tibetan Plateau Pika in Yushu, Qinghai Province, China.</title>
        <authorList>
            <person name="Zhang G."/>
        </authorList>
    </citation>
    <scope>NUCLEOTIDE SEQUENCE [LARGE SCALE GENOMIC DNA]</scope>
    <source>
        <strain evidence="1 2">10023</strain>
    </source>
</reference>
<dbReference type="PANTHER" id="PTHR31435">
    <property type="entry name" value="PROTEIN NATD1"/>
    <property type="match status" value="1"/>
</dbReference>
<dbReference type="GO" id="GO:0016747">
    <property type="term" value="F:acyltransferase activity, transferring groups other than amino-acyl groups"/>
    <property type="evidence" value="ECO:0007669"/>
    <property type="project" value="InterPro"/>
</dbReference>
<dbReference type="Gene3D" id="3.40.630.30">
    <property type="match status" value="1"/>
</dbReference>
<dbReference type="AlphaFoldDB" id="A0A220RZK4"/>